<name>A0AB34JPL2_PRYPA</name>
<dbReference type="PROSITE" id="PS51203">
    <property type="entry name" value="CS"/>
    <property type="match status" value="1"/>
</dbReference>
<dbReference type="Pfam" id="PF04969">
    <property type="entry name" value="CS"/>
    <property type="match status" value="1"/>
</dbReference>
<dbReference type="Proteomes" id="UP001515480">
    <property type="component" value="Unassembled WGS sequence"/>
</dbReference>
<evidence type="ECO:0000259" key="4">
    <source>
        <dbReference type="PROSITE" id="PS51203"/>
    </source>
</evidence>
<feature type="compositionally biased region" description="Basic and acidic residues" evidence="3">
    <location>
        <begin position="125"/>
        <end position="135"/>
    </location>
</feature>
<keyword evidence="2" id="KW-0963">Cytoplasm</keyword>
<dbReference type="PANTHER" id="PTHR12356:SF3">
    <property type="entry name" value="NUCLEAR MIGRATION PROTEIN NUDC"/>
    <property type="match status" value="1"/>
</dbReference>
<gene>
    <name evidence="5" type="ORF">AB1Y20_017830</name>
</gene>
<evidence type="ECO:0000313" key="6">
    <source>
        <dbReference type="Proteomes" id="UP001515480"/>
    </source>
</evidence>
<dbReference type="InterPro" id="IPR037898">
    <property type="entry name" value="NudC_fam"/>
</dbReference>
<protein>
    <recommendedName>
        <fullName evidence="4">CS domain-containing protein</fullName>
    </recommendedName>
</protein>
<accession>A0AB34JPL2</accession>
<reference evidence="5 6" key="1">
    <citation type="journal article" date="2024" name="Science">
        <title>Giant polyketide synthase enzymes in the biosynthesis of giant marine polyether toxins.</title>
        <authorList>
            <person name="Fallon T.R."/>
            <person name="Shende V.V."/>
            <person name="Wierzbicki I.H."/>
            <person name="Pendleton A.L."/>
            <person name="Watervoot N.F."/>
            <person name="Auber R.P."/>
            <person name="Gonzalez D.J."/>
            <person name="Wisecaver J.H."/>
            <person name="Moore B.S."/>
        </authorList>
    </citation>
    <scope>NUCLEOTIDE SEQUENCE [LARGE SCALE GENOMIC DNA]</scope>
    <source>
        <strain evidence="5 6">12B1</strain>
    </source>
</reference>
<dbReference type="GO" id="GO:0006457">
    <property type="term" value="P:protein folding"/>
    <property type="evidence" value="ECO:0007669"/>
    <property type="project" value="TreeGrafter"/>
</dbReference>
<evidence type="ECO:0000256" key="2">
    <source>
        <dbReference type="ARBA" id="ARBA00022490"/>
    </source>
</evidence>
<feature type="region of interest" description="Disordered" evidence="3">
    <location>
        <begin position="86"/>
        <end position="166"/>
    </location>
</feature>
<feature type="compositionally biased region" description="Polar residues" evidence="3">
    <location>
        <begin position="88"/>
        <end position="103"/>
    </location>
</feature>
<organism evidence="5 6">
    <name type="scientific">Prymnesium parvum</name>
    <name type="common">Toxic golden alga</name>
    <dbReference type="NCBI Taxonomy" id="97485"/>
    <lineage>
        <taxon>Eukaryota</taxon>
        <taxon>Haptista</taxon>
        <taxon>Haptophyta</taxon>
        <taxon>Prymnesiophyceae</taxon>
        <taxon>Prymnesiales</taxon>
        <taxon>Prymnesiaceae</taxon>
        <taxon>Prymnesium</taxon>
    </lineage>
</organism>
<dbReference type="Gene3D" id="2.60.40.790">
    <property type="match status" value="1"/>
</dbReference>
<feature type="compositionally biased region" description="Acidic residues" evidence="3">
    <location>
        <begin position="108"/>
        <end position="119"/>
    </location>
</feature>
<dbReference type="PANTHER" id="PTHR12356">
    <property type="entry name" value="NUCLEAR MOVEMENT PROTEIN NUDC"/>
    <property type="match status" value="1"/>
</dbReference>
<proteinExistence type="predicted"/>
<dbReference type="InterPro" id="IPR008978">
    <property type="entry name" value="HSP20-like_chaperone"/>
</dbReference>
<dbReference type="CDD" id="cd06467">
    <property type="entry name" value="p23_NUDC_like"/>
    <property type="match status" value="1"/>
</dbReference>
<keyword evidence="6" id="KW-1185">Reference proteome</keyword>
<sequence length="405" mass="46471">MLCCCPRERFHEPIRAVSPPAAATSLQWSLSSAPPTGQSYRSLPNMDDLNDTDAFLAFRGEIETPIKWKDPPPIGRRAQILLEGAEGGSTTYTPSPVLSQDPSSFGWDDLDEGPPDSDESWVAFEPKDHDKRLDGKALSSYGGKKLNKEQREKMREQEQLQQARESIRKRGWTDGEVKWRSWLARRGHDVMVHDWNLNQYIDGECIPPSRDPFWLNANEKPLPDYEAGNDLPDEEGPDETTTILSERIRPKNMQRRPKKLKPLWHDVNGAKLVEEGLGRVSSTYMWRQTVGMVFVEVKIPEGTSARDLNVTMTPTHLSIQIGADPPLFDEELYMKIYVGSNADNDCSIWEVQDKRVVVFHLIKWHRLAAGNVRDSSRTWWRKCFLTEEPFELTHPHGEYYNQKDK</sequence>
<dbReference type="GO" id="GO:0005737">
    <property type="term" value="C:cytoplasm"/>
    <property type="evidence" value="ECO:0007669"/>
    <property type="project" value="UniProtKB-SubCell"/>
</dbReference>
<feature type="compositionally biased region" description="Basic and acidic residues" evidence="3">
    <location>
        <begin position="146"/>
        <end position="158"/>
    </location>
</feature>
<evidence type="ECO:0000313" key="5">
    <source>
        <dbReference type="EMBL" id="KAL1522865.1"/>
    </source>
</evidence>
<feature type="domain" description="CS" evidence="4">
    <location>
        <begin position="279"/>
        <end position="384"/>
    </location>
</feature>
<dbReference type="SUPFAM" id="SSF49764">
    <property type="entry name" value="HSP20-like chaperones"/>
    <property type="match status" value="1"/>
</dbReference>
<dbReference type="InterPro" id="IPR007052">
    <property type="entry name" value="CS_dom"/>
</dbReference>
<evidence type="ECO:0000256" key="1">
    <source>
        <dbReference type="ARBA" id="ARBA00004496"/>
    </source>
</evidence>
<comment type="subcellular location">
    <subcellularLocation>
        <location evidence="1">Cytoplasm</location>
    </subcellularLocation>
</comment>
<dbReference type="EMBL" id="JBGBPQ010000006">
    <property type="protein sequence ID" value="KAL1522865.1"/>
    <property type="molecule type" value="Genomic_DNA"/>
</dbReference>
<comment type="caution">
    <text evidence="5">The sequence shown here is derived from an EMBL/GenBank/DDBJ whole genome shotgun (WGS) entry which is preliminary data.</text>
</comment>
<dbReference type="AlphaFoldDB" id="A0AB34JPL2"/>
<dbReference type="GO" id="GO:0051082">
    <property type="term" value="F:unfolded protein binding"/>
    <property type="evidence" value="ECO:0007669"/>
    <property type="project" value="TreeGrafter"/>
</dbReference>
<evidence type="ECO:0000256" key="3">
    <source>
        <dbReference type="SAM" id="MobiDB-lite"/>
    </source>
</evidence>